<protein>
    <recommendedName>
        <fullName evidence="1">Metallo-beta-lactamase domain-containing protein</fullName>
    </recommendedName>
</protein>
<gene>
    <name evidence="2" type="ORF">PCIT_a4416</name>
</gene>
<evidence type="ECO:0000313" key="2">
    <source>
        <dbReference type="EMBL" id="KAF7767515.1"/>
    </source>
</evidence>
<dbReference type="EMBL" id="AHBZ03000025">
    <property type="protein sequence ID" value="KAF7767515.1"/>
    <property type="molecule type" value="Genomic_DNA"/>
</dbReference>
<dbReference type="Gene3D" id="3.60.15.10">
    <property type="entry name" value="Ribonuclease Z/Hydroxyacylglutathione hydrolase-like"/>
    <property type="match status" value="1"/>
</dbReference>
<dbReference type="InterPro" id="IPR001279">
    <property type="entry name" value="Metallo-B-lactamas"/>
</dbReference>
<reference evidence="2" key="2">
    <citation type="submission" date="2015-03" db="EMBL/GenBank/DDBJ databases">
        <title>Genome sequence of Pseudoalteromonas citrea.</title>
        <authorList>
            <person name="Xie B.-B."/>
            <person name="Rong J.-C."/>
            <person name="Qin Q.-L."/>
            <person name="Zhang Y.-Z."/>
        </authorList>
    </citation>
    <scope>NUCLEOTIDE SEQUENCE</scope>
    <source>
        <strain evidence="2">DSM 8771</strain>
    </source>
</reference>
<name>A0AAD4AFX7_9GAMM</name>
<dbReference type="SUPFAM" id="SSF56281">
    <property type="entry name" value="Metallo-hydrolase/oxidoreductase"/>
    <property type="match status" value="1"/>
</dbReference>
<dbReference type="PROSITE" id="PS51257">
    <property type="entry name" value="PROKAR_LIPOPROTEIN"/>
    <property type="match status" value="1"/>
</dbReference>
<evidence type="ECO:0000313" key="3">
    <source>
        <dbReference type="Proteomes" id="UP000016487"/>
    </source>
</evidence>
<dbReference type="Pfam" id="PF12706">
    <property type="entry name" value="Lactamase_B_2"/>
    <property type="match status" value="1"/>
</dbReference>
<dbReference type="AlphaFoldDB" id="A0AAD4AFX7"/>
<organism evidence="2 3">
    <name type="scientific">Pseudoalteromonas citrea</name>
    <dbReference type="NCBI Taxonomy" id="43655"/>
    <lineage>
        <taxon>Bacteria</taxon>
        <taxon>Pseudomonadati</taxon>
        <taxon>Pseudomonadota</taxon>
        <taxon>Gammaproteobacteria</taxon>
        <taxon>Alteromonadales</taxon>
        <taxon>Pseudoalteromonadaceae</taxon>
        <taxon>Pseudoalteromonas</taxon>
    </lineage>
</organism>
<feature type="domain" description="Metallo-beta-lactamase" evidence="1">
    <location>
        <begin position="133"/>
        <end position="326"/>
    </location>
</feature>
<dbReference type="GO" id="GO:0005737">
    <property type="term" value="C:cytoplasm"/>
    <property type="evidence" value="ECO:0007669"/>
    <property type="project" value="TreeGrafter"/>
</dbReference>
<dbReference type="PANTHER" id="PTHR15032">
    <property type="entry name" value="N-ACYL-PHOSPHATIDYLETHANOLAMINE-HYDROLYZING PHOSPHOLIPASE D"/>
    <property type="match status" value="1"/>
</dbReference>
<dbReference type="InterPro" id="IPR036866">
    <property type="entry name" value="RibonucZ/Hydroxyglut_hydro"/>
</dbReference>
<comment type="caution">
    <text evidence="2">The sequence shown here is derived from an EMBL/GenBank/DDBJ whole genome shotgun (WGS) entry which is preliminary data.</text>
</comment>
<evidence type="ECO:0000259" key="1">
    <source>
        <dbReference type="Pfam" id="PF12706"/>
    </source>
</evidence>
<dbReference type="PANTHER" id="PTHR15032:SF4">
    <property type="entry name" value="N-ACYL-PHOSPHATIDYLETHANOLAMINE-HYDROLYZING PHOSPHOLIPASE D"/>
    <property type="match status" value="1"/>
</dbReference>
<dbReference type="Proteomes" id="UP000016487">
    <property type="component" value="Unassembled WGS sequence"/>
</dbReference>
<dbReference type="RefSeq" id="WP_010366984.1">
    <property type="nucleotide sequence ID" value="NZ_AHBZ03000025.1"/>
</dbReference>
<accession>A0AAD4AFX7</accession>
<reference evidence="2" key="1">
    <citation type="journal article" date="2012" name="J. Bacteriol.">
        <title>Genome sequences of type strains of seven species of the marine bacterium Pseudoalteromonas.</title>
        <authorList>
            <person name="Xie B.B."/>
            <person name="Shu Y.L."/>
            <person name="Qin Q.L."/>
            <person name="Rong J.C."/>
            <person name="Zhang X.Y."/>
            <person name="Chen X.L."/>
            <person name="Shi M."/>
            <person name="He H.L."/>
            <person name="Zhou B.C."/>
            <person name="Zhang Y.Z."/>
        </authorList>
    </citation>
    <scope>NUCLEOTIDE SEQUENCE</scope>
    <source>
        <strain evidence="2">DSM 8771</strain>
    </source>
</reference>
<sequence length="375" mass="42489">MRTTKAAAYSTLFISIITITLTGCQQTPIKTLDNPEFAKNAQGEYTNQYPSTYQGKGPHHPYDDIEFLTKEEIQPVEPSFINVGSFTGLSKSAGFNYQDLLYPTPRIDEHARQTLTWLGHASFLIQQRHDDAFLTDPVLGEFDGAVGWLARKINDEMARLGPAPFQSDDVQFVDGAVISHNHYDHLSSDTLNTLAQGTELLLPLSVSDNLNYTQGPITEMDWYTQTTVGQTNVHFLPAHHFSRRGLSDWNETLWGAWLFDDGEHTIFFAGDTGYSPIYKDMYAKFNGFDVCLMPIIAYDYTYRSIHFAPEDAVKAAQDLACKVFIPWGYGTWLLGYEHVNEPLRRLQKAFDDIKPDMTLKILKIGESVRYSELLN</sequence>
<proteinExistence type="predicted"/>